<gene>
    <name evidence="2" type="ordered locus">VIT_06s0004g06740</name>
</gene>
<evidence type="ECO:0000256" key="1">
    <source>
        <dbReference type="SAM" id="MobiDB-lite"/>
    </source>
</evidence>
<dbReference type="EMBL" id="FN594951">
    <property type="protein sequence ID" value="CBI15941.3"/>
    <property type="molecule type" value="Genomic_DNA"/>
</dbReference>
<keyword evidence="3" id="KW-1185">Reference proteome</keyword>
<protein>
    <submittedName>
        <fullName evidence="2">Uncharacterized protein</fullName>
    </submittedName>
</protein>
<sequence length="118" mass="12820">MHAITEDFDTNEDFVTEDEGSALETSPLGTGKADKRVRSTITDEDEANPTGVSALSDASLREDIAPYLDKVSPLCHIGDVSSIVEPIGSQENVLERTEELEPLLASLNPITYIDDLEE</sequence>
<dbReference type="Proteomes" id="UP000009183">
    <property type="component" value="Chromosome 6"/>
</dbReference>
<evidence type="ECO:0000313" key="2">
    <source>
        <dbReference type="EMBL" id="CBI15941.3"/>
    </source>
</evidence>
<feature type="region of interest" description="Disordered" evidence="1">
    <location>
        <begin position="1"/>
        <end position="36"/>
    </location>
</feature>
<feature type="compositionally biased region" description="Acidic residues" evidence="1">
    <location>
        <begin position="1"/>
        <end position="21"/>
    </location>
</feature>
<dbReference type="InParanoid" id="D7SJW5"/>
<reference evidence="3" key="1">
    <citation type="journal article" date="2007" name="Nature">
        <title>The grapevine genome sequence suggests ancestral hexaploidization in major angiosperm phyla.</title>
        <authorList>
            <consortium name="The French-Italian Public Consortium for Grapevine Genome Characterization."/>
            <person name="Jaillon O."/>
            <person name="Aury J.-M."/>
            <person name="Noel B."/>
            <person name="Policriti A."/>
            <person name="Clepet C."/>
            <person name="Casagrande A."/>
            <person name="Choisne N."/>
            <person name="Aubourg S."/>
            <person name="Vitulo N."/>
            <person name="Jubin C."/>
            <person name="Vezzi A."/>
            <person name="Legeai F."/>
            <person name="Hugueney P."/>
            <person name="Dasilva C."/>
            <person name="Horner D."/>
            <person name="Mica E."/>
            <person name="Jublot D."/>
            <person name="Poulain J."/>
            <person name="Bruyere C."/>
            <person name="Billault A."/>
            <person name="Segurens B."/>
            <person name="Gouyvenoux M."/>
            <person name="Ugarte E."/>
            <person name="Cattonaro F."/>
            <person name="Anthouard V."/>
            <person name="Vico V."/>
            <person name="Del Fabbro C."/>
            <person name="Alaux M."/>
            <person name="Di Gaspero G."/>
            <person name="Dumas V."/>
            <person name="Felice N."/>
            <person name="Paillard S."/>
            <person name="Juman I."/>
            <person name="Moroldo M."/>
            <person name="Scalabrin S."/>
            <person name="Canaguier A."/>
            <person name="Le Clainche I."/>
            <person name="Malacrida G."/>
            <person name="Durand E."/>
            <person name="Pesole G."/>
            <person name="Laucou V."/>
            <person name="Chatelet P."/>
            <person name="Merdinoglu D."/>
            <person name="Delledonne M."/>
            <person name="Pezzotti M."/>
            <person name="Lecharny A."/>
            <person name="Scarpelli C."/>
            <person name="Artiguenave F."/>
            <person name="Pe M.E."/>
            <person name="Valle G."/>
            <person name="Morgante M."/>
            <person name="Caboche M."/>
            <person name="Adam-Blondon A.-F."/>
            <person name="Weissenbach J."/>
            <person name="Quetier F."/>
            <person name="Wincker P."/>
        </authorList>
    </citation>
    <scope>NUCLEOTIDE SEQUENCE [LARGE SCALE GENOMIC DNA]</scope>
    <source>
        <strain evidence="3">cv. Pinot noir / PN40024</strain>
    </source>
</reference>
<organism evidence="2 3">
    <name type="scientific">Vitis vinifera</name>
    <name type="common">Grape</name>
    <dbReference type="NCBI Taxonomy" id="29760"/>
    <lineage>
        <taxon>Eukaryota</taxon>
        <taxon>Viridiplantae</taxon>
        <taxon>Streptophyta</taxon>
        <taxon>Embryophyta</taxon>
        <taxon>Tracheophyta</taxon>
        <taxon>Spermatophyta</taxon>
        <taxon>Magnoliopsida</taxon>
        <taxon>eudicotyledons</taxon>
        <taxon>Gunneridae</taxon>
        <taxon>Pentapetalae</taxon>
        <taxon>rosids</taxon>
        <taxon>Vitales</taxon>
        <taxon>Vitaceae</taxon>
        <taxon>Viteae</taxon>
        <taxon>Vitis</taxon>
    </lineage>
</organism>
<proteinExistence type="predicted"/>
<dbReference type="PaxDb" id="29760-VIT_06s0004g06740.t01"/>
<name>D7SJW5_VITVI</name>
<dbReference type="HOGENOM" id="CLU_2077387_0_0_1"/>
<dbReference type="AlphaFoldDB" id="D7SJW5"/>
<accession>D7SJW5</accession>
<evidence type="ECO:0000313" key="3">
    <source>
        <dbReference type="Proteomes" id="UP000009183"/>
    </source>
</evidence>